<dbReference type="GO" id="GO:0046872">
    <property type="term" value="F:metal ion binding"/>
    <property type="evidence" value="ECO:0007669"/>
    <property type="project" value="UniProtKB-KW"/>
</dbReference>
<keyword evidence="6" id="KW-1185">Reference proteome</keyword>
<dbReference type="Gene3D" id="1.10.1280.10">
    <property type="entry name" value="Di-copper center containing domain from catechol oxidase"/>
    <property type="match status" value="1"/>
</dbReference>
<dbReference type="HOGENOM" id="CLU_035914_0_2_1"/>
<feature type="domain" description="Tyrosinase copper-binding" evidence="4">
    <location>
        <begin position="114"/>
        <end position="131"/>
    </location>
</feature>
<keyword evidence="1" id="KW-0479">Metal-binding</keyword>
<evidence type="ECO:0000313" key="5">
    <source>
        <dbReference type="EMBL" id="KIW18288.1"/>
    </source>
</evidence>
<accession>A0A0D2BH13</accession>
<reference evidence="5 6" key="1">
    <citation type="submission" date="2015-01" db="EMBL/GenBank/DDBJ databases">
        <title>The Genome Sequence of Exophiala spinifera CBS89968.</title>
        <authorList>
            <consortium name="The Broad Institute Genomics Platform"/>
            <person name="Cuomo C."/>
            <person name="de Hoog S."/>
            <person name="Gorbushina A."/>
            <person name="Stielow B."/>
            <person name="Teixiera M."/>
            <person name="Abouelleil A."/>
            <person name="Chapman S.B."/>
            <person name="Priest M."/>
            <person name="Young S.K."/>
            <person name="Wortman J."/>
            <person name="Nusbaum C."/>
            <person name="Birren B."/>
        </authorList>
    </citation>
    <scope>NUCLEOTIDE SEQUENCE [LARGE SCALE GENOMIC DNA]</scope>
    <source>
        <strain evidence="5 6">CBS 89968</strain>
    </source>
</reference>
<dbReference type="GO" id="GO:0016491">
    <property type="term" value="F:oxidoreductase activity"/>
    <property type="evidence" value="ECO:0007669"/>
    <property type="project" value="UniProtKB-KW"/>
</dbReference>
<feature type="signal peptide" evidence="3">
    <location>
        <begin position="1"/>
        <end position="22"/>
    </location>
</feature>
<dbReference type="Pfam" id="PF00264">
    <property type="entry name" value="Tyrosinase"/>
    <property type="match status" value="1"/>
</dbReference>
<dbReference type="InterPro" id="IPR008922">
    <property type="entry name" value="Di-copper_centre_dom_sf"/>
</dbReference>
<dbReference type="RefSeq" id="XP_016238504.1">
    <property type="nucleotide sequence ID" value="XM_016376934.1"/>
</dbReference>
<dbReference type="EMBL" id="KN847493">
    <property type="protein sequence ID" value="KIW18288.1"/>
    <property type="molecule type" value="Genomic_DNA"/>
</dbReference>
<dbReference type="STRING" id="91928.A0A0D2BH13"/>
<dbReference type="SUPFAM" id="SSF48056">
    <property type="entry name" value="Di-copper centre-containing domain"/>
    <property type="match status" value="1"/>
</dbReference>
<keyword evidence="2" id="KW-0560">Oxidoreductase</keyword>
<dbReference type="InterPro" id="IPR050316">
    <property type="entry name" value="Tyrosinase/Hemocyanin"/>
</dbReference>
<gene>
    <name evidence="5" type="ORF">PV08_02576</name>
</gene>
<organism evidence="5 6">
    <name type="scientific">Exophiala spinifera</name>
    <dbReference type="NCBI Taxonomy" id="91928"/>
    <lineage>
        <taxon>Eukaryota</taxon>
        <taxon>Fungi</taxon>
        <taxon>Dikarya</taxon>
        <taxon>Ascomycota</taxon>
        <taxon>Pezizomycotina</taxon>
        <taxon>Eurotiomycetes</taxon>
        <taxon>Chaetothyriomycetidae</taxon>
        <taxon>Chaetothyriales</taxon>
        <taxon>Herpotrichiellaceae</taxon>
        <taxon>Exophiala</taxon>
    </lineage>
</organism>
<dbReference type="PROSITE" id="PS00497">
    <property type="entry name" value="TYROSINASE_1"/>
    <property type="match status" value="1"/>
</dbReference>
<evidence type="ECO:0000256" key="1">
    <source>
        <dbReference type="ARBA" id="ARBA00022723"/>
    </source>
</evidence>
<dbReference type="Proteomes" id="UP000053328">
    <property type="component" value="Unassembled WGS sequence"/>
</dbReference>
<dbReference type="PRINTS" id="PR00092">
    <property type="entry name" value="TYROSINASE"/>
</dbReference>
<evidence type="ECO:0000313" key="6">
    <source>
        <dbReference type="Proteomes" id="UP000053328"/>
    </source>
</evidence>
<evidence type="ECO:0000256" key="3">
    <source>
        <dbReference type="SAM" id="SignalP"/>
    </source>
</evidence>
<dbReference type="GeneID" id="27329659"/>
<dbReference type="PANTHER" id="PTHR11474:SF125">
    <property type="entry name" value="N-ACETYL-6-HYDROXYTRYPTOPHAN OXIDASE IVOB-RELATED"/>
    <property type="match status" value="1"/>
</dbReference>
<dbReference type="OrthoDB" id="6132182at2759"/>
<name>A0A0D2BH13_9EURO</name>
<feature type="chain" id="PRO_5002254490" description="Tyrosinase copper-binding domain-containing protein" evidence="3">
    <location>
        <begin position="23"/>
        <end position="383"/>
    </location>
</feature>
<proteinExistence type="predicted"/>
<evidence type="ECO:0000256" key="2">
    <source>
        <dbReference type="ARBA" id="ARBA00023002"/>
    </source>
</evidence>
<keyword evidence="3" id="KW-0732">Signal</keyword>
<dbReference type="VEuPathDB" id="FungiDB:PV08_02576"/>
<dbReference type="PANTHER" id="PTHR11474">
    <property type="entry name" value="TYROSINASE FAMILY MEMBER"/>
    <property type="match status" value="1"/>
</dbReference>
<protein>
    <recommendedName>
        <fullName evidence="4">Tyrosinase copper-binding domain-containing protein</fullName>
    </recommendedName>
</protein>
<sequence length="383" mass="42363">MTRALLSLTLLALSATLSVVNAAPRPWGPTPHFPHIDDWNTNHFPGKYHACTDDNVKIRKDFDSMAPQERKAYTDAIKCIMDQPSQLDQTLYPAAINRYFDYAVVHTNLTEIVHLSAYFLTWHRYYLHLFEEDLRRTCGYKGAFPYWNWPATADNLRGSAVFDGSEYSMSGDGEYVDTGPVVLSPDFSLPHGSGGGCVTTGPFANMETTIQPISIQNLIQGLPLPENTFALNKSCLTRDLNTYVAQTWCNETALYEALESDDIATFDTLINGVAGGGSLGLHSGAHFVVGSPGSNIFVSVQDPIWWPLHAFLDNLYTSWQARHPDLADAVYGTLTAYNAPPSPNGTLDSQQPGWGYFETKPYTIGELISTTSGPFCYKYDVSL</sequence>
<dbReference type="AlphaFoldDB" id="A0A0D2BH13"/>
<evidence type="ECO:0000259" key="4">
    <source>
        <dbReference type="PROSITE" id="PS00497"/>
    </source>
</evidence>
<dbReference type="InterPro" id="IPR002227">
    <property type="entry name" value="Tyrosinase_Cu-bd"/>
</dbReference>